<sequence>MSKLTMDIPKNFILGASTSAWQTEGWCGKKENQDSYLDLWYKNDRDVWYEGYGPAIATDLINRYQEEVDLMKKVGLTHYRTSINWSRFLTDYENAIVDEDYAKYYDDFLTKIVENGIVPMLCLEHYEVPAELFNKYGGWNSKHVVELFVKFAEKVFERYHNTVKRWFVFNEPIVIQTRVYLDAERWPYEQNTNKWMQWNHHKNLATAKVVQLFRHKNYQGSIGTIINPEVTYPRSSSKEDQQAAKMYDLFYNRVFLDPAFNGEYPQELIDLLAKHKVQWDYTNQELEIIKKFPVDEVAINLYFPHRVKAPTKQWHKDAPFHPAFYYESFALPGRKMNKSRGWEIYPKIVYDFAMRVKQQYNNKSWFICENGMGIEDEQRFKDDQGMIQDDYRIDFISKHLYWTLKAINDGANCGGYMLWAFTDNVSPMNAFKNRYGLIEIDLEQNRNRRLKKSALWFKDLSKTRQLIVNLDDEDK</sequence>
<comment type="caution">
    <text evidence="2">The sequence shown here is derived from an EMBL/GenBank/DDBJ whole genome shotgun (WGS) entry which is preliminary data.</text>
</comment>
<dbReference type="PANTHER" id="PTHR10353">
    <property type="entry name" value="GLYCOSYL HYDROLASE"/>
    <property type="match status" value="1"/>
</dbReference>
<dbReference type="Gene3D" id="3.20.20.80">
    <property type="entry name" value="Glycosidases"/>
    <property type="match status" value="1"/>
</dbReference>
<evidence type="ECO:0000313" key="3">
    <source>
        <dbReference type="Proteomes" id="UP000247673"/>
    </source>
</evidence>
<dbReference type="Pfam" id="PF00232">
    <property type="entry name" value="Glyco_hydro_1"/>
    <property type="match status" value="1"/>
</dbReference>
<dbReference type="EMBL" id="QGLO01000004">
    <property type="protein sequence ID" value="PXY91620.1"/>
    <property type="molecule type" value="Genomic_DNA"/>
</dbReference>
<comment type="similarity">
    <text evidence="1">Belongs to the glycosyl hydrolase 1 family.</text>
</comment>
<dbReference type="Proteomes" id="UP000247673">
    <property type="component" value="Unassembled WGS sequence"/>
</dbReference>
<dbReference type="RefSeq" id="WP_110447566.1">
    <property type="nucleotide sequence ID" value="NZ_CP132381.1"/>
</dbReference>
<dbReference type="OrthoDB" id="9765195at2"/>
<name>A0A2V4DNH1_9GAMM</name>
<organism evidence="2 3">
    <name type="scientific">Gilliamella apis</name>
    <dbReference type="NCBI Taxonomy" id="1970738"/>
    <lineage>
        <taxon>Bacteria</taxon>
        <taxon>Pseudomonadati</taxon>
        <taxon>Pseudomonadota</taxon>
        <taxon>Gammaproteobacteria</taxon>
        <taxon>Orbales</taxon>
        <taxon>Orbaceae</taxon>
        <taxon>Gilliamella</taxon>
    </lineage>
</organism>
<accession>A0A2V4DNH1</accession>
<evidence type="ECO:0000256" key="1">
    <source>
        <dbReference type="RuleBase" id="RU003690"/>
    </source>
</evidence>
<dbReference type="PRINTS" id="PR00131">
    <property type="entry name" value="GLHYDRLASE1"/>
</dbReference>
<dbReference type="PANTHER" id="PTHR10353:SF139">
    <property type="entry name" value="6-PHOSPHO-BETA-GLUCOSIDASE GMUD"/>
    <property type="match status" value="1"/>
</dbReference>
<keyword evidence="3" id="KW-1185">Reference proteome</keyword>
<dbReference type="GO" id="GO:0005829">
    <property type="term" value="C:cytosol"/>
    <property type="evidence" value="ECO:0007669"/>
    <property type="project" value="TreeGrafter"/>
</dbReference>
<reference evidence="2 3" key="1">
    <citation type="submission" date="2018-05" db="EMBL/GenBank/DDBJ databases">
        <title>Reference genomes for bee gut microbiota database.</title>
        <authorList>
            <person name="Ellegaard K.M."/>
        </authorList>
    </citation>
    <scope>NUCLEOTIDE SEQUENCE [LARGE SCALE GENOMIC DNA]</scope>
    <source>
        <strain evidence="2 3">ESL0172</strain>
    </source>
</reference>
<dbReference type="GO" id="GO:0008422">
    <property type="term" value="F:beta-glucosidase activity"/>
    <property type="evidence" value="ECO:0007669"/>
    <property type="project" value="TreeGrafter"/>
</dbReference>
<dbReference type="AlphaFoldDB" id="A0A2V4DNH1"/>
<gene>
    <name evidence="2" type="ORF">DKK78_04665</name>
</gene>
<dbReference type="SUPFAM" id="SSF51445">
    <property type="entry name" value="(Trans)glycosidases"/>
    <property type="match status" value="1"/>
</dbReference>
<proteinExistence type="inferred from homology"/>
<dbReference type="InterPro" id="IPR001360">
    <property type="entry name" value="Glyco_hydro_1"/>
</dbReference>
<dbReference type="InterPro" id="IPR017853">
    <property type="entry name" value="GH"/>
</dbReference>
<protein>
    <submittedName>
        <fullName evidence="2">6-phospho-beta-glucosidase</fullName>
    </submittedName>
</protein>
<dbReference type="GO" id="GO:0016052">
    <property type="term" value="P:carbohydrate catabolic process"/>
    <property type="evidence" value="ECO:0007669"/>
    <property type="project" value="TreeGrafter"/>
</dbReference>
<evidence type="ECO:0000313" key="2">
    <source>
        <dbReference type="EMBL" id="PXY91620.1"/>
    </source>
</evidence>